<keyword evidence="2" id="KW-0813">Transport</keyword>
<dbReference type="InterPro" id="IPR000175">
    <property type="entry name" value="Na/ntran_symport"/>
</dbReference>
<dbReference type="RefSeq" id="WP_069973765.1">
    <property type="nucleotide sequence ID" value="NZ_CP017269.1"/>
</dbReference>
<dbReference type="AlphaFoldDB" id="A0A1D8GBC9"/>
<feature type="transmembrane region" description="Helical" evidence="6">
    <location>
        <begin position="216"/>
        <end position="241"/>
    </location>
</feature>
<sequence>MSQQKEQWGSRWGFIAASIGMAIGTGNVWRFPRVAAANGGGPFIIAWTIALFVWVLPLLMGEMVMGRRTGLGTIGAFRDYMGKKYTWMGTWIAAVCLLIMFYYSVIMGWCVKYFTLAVSGAFQPGMGTEATQAIWNAFTTTPSQTIFFHFISMSIAGIIIYKGVTNGIEKASKIMIPTLFGLLLIALFRAVTLPGAAKGLEFLFSPKLHMLTEPKIWLAAFTQAAWSTGAGWGFIITYAVYTKKKEDIAGNCMIMGFSDNVGALICGMTVLPAIFALSPSTEFADAALSAGNTGLTFIYLAQLFPTMPFGNILAGIFFFAMSIAALSSLLPMIEVGVRNIMDAGVERKKATLIVIIVGFLAGVPSAYSLNINDNQDWVWGVGLLLSGLFVAIALMKKGLEKVRNNDINTPWSDYKIGKWWSVCVALFPVFTVVIIGWWIWQAITWYPGNWWDPREIFSVGTIIVQFAVLIGIALLTNNWLANKIGQGHDIMESALEDTRGSK</sequence>
<dbReference type="PANTHER" id="PTHR42948">
    <property type="entry name" value="TRANSPORTER"/>
    <property type="match status" value="1"/>
</dbReference>
<evidence type="ECO:0000256" key="1">
    <source>
        <dbReference type="ARBA" id="ARBA00004141"/>
    </source>
</evidence>
<dbReference type="SUPFAM" id="SSF161070">
    <property type="entry name" value="SNF-like"/>
    <property type="match status" value="1"/>
</dbReference>
<keyword evidence="4 6" id="KW-1133">Transmembrane helix</keyword>
<evidence type="ECO:0000313" key="7">
    <source>
        <dbReference type="EMBL" id="AOT68211.1"/>
    </source>
</evidence>
<proteinExistence type="predicted"/>
<dbReference type="Proteomes" id="UP000095743">
    <property type="component" value="Chromosome"/>
</dbReference>
<feature type="transmembrane region" description="Helical" evidence="6">
    <location>
        <begin position="146"/>
        <end position="164"/>
    </location>
</feature>
<organism evidence="7 9">
    <name type="scientific">Geosporobacter ferrireducens</name>
    <dbReference type="NCBI Taxonomy" id="1424294"/>
    <lineage>
        <taxon>Bacteria</taxon>
        <taxon>Bacillati</taxon>
        <taxon>Bacillota</taxon>
        <taxon>Clostridia</taxon>
        <taxon>Peptostreptococcales</taxon>
        <taxon>Thermotaleaceae</taxon>
        <taxon>Geosporobacter</taxon>
    </lineage>
</organism>
<name>A0A1D8GBC9_9FIRM</name>
<dbReference type="EMBL" id="CP017269">
    <property type="protein sequence ID" value="AOT68838.1"/>
    <property type="molecule type" value="Genomic_DNA"/>
</dbReference>
<dbReference type="KEGG" id="gfe:Gferi_04285"/>
<feature type="transmembrane region" description="Helical" evidence="6">
    <location>
        <begin position="43"/>
        <end position="64"/>
    </location>
</feature>
<reference evidence="7 9" key="1">
    <citation type="submission" date="2016-09" db="EMBL/GenBank/DDBJ databases">
        <title>Genomic analysis reveals versatility of anaerobic energy metabolism of Geosporobacter ferrireducens IRF9 of phylum Firmicutes.</title>
        <authorList>
            <person name="Kim S.-J."/>
        </authorList>
    </citation>
    <scope>NUCLEOTIDE SEQUENCE [LARGE SCALE GENOMIC DNA]</scope>
    <source>
        <strain evidence="7 9">IRF9</strain>
    </source>
</reference>
<gene>
    <name evidence="7" type="ORF">Gferi_00585</name>
    <name evidence="8" type="ORF">Gferi_04285</name>
</gene>
<feature type="transmembrane region" description="Helical" evidence="6">
    <location>
        <begin position="261"/>
        <end position="278"/>
    </location>
</feature>
<dbReference type="CDD" id="cd10336">
    <property type="entry name" value="SLC6sbd_Tyt1-Like"/>
    <property type="match status" value="1"/>
</dbReference>
<dbReference type="GO" id="GO:0016020">
    <property type="term" value="C:membrane"/>
    <property type="evidence" value="ECO:0007669"/>
    <property type="project" value="UniProtKB-SubCell"/>
</dbReference>
<feature type="transmembrane region" description="Helical" evidence="6">
    <location>
        <begin position="176"/>
        <end position="196"/>
    </location>
</feature>
<comment type="subcellular location">
    <subcellularLocation>
        <location evidence="1">Membrane</location>
        <topology evidence="1">Multi-pass membrane protein</topology>
    </subcellularLocation>
</comment>
<keyword evidence="9" id="KW-1185">Reference proteome</keyword>
<feature type="transmembrane region" description="Helical" evidence="6">
    <location>
        <begin position="456"/>
        <end position="475"/>
    </location>
</feature>
<dbReference type="PANTHER" id="PTHR42948:SF1">
    <property type="entry name" value="TRANSPORTER"/>
    <property type="match status" value="1"/>
</dbReference>
<feature type="transmembrane region" description="Helical" evidence="6">
    <location>
        <begin position="12"/>
        <end position="31"/>
    </location>
</feature>
<dbReference type="Pfam" id="PF00209">
    <property type="entry name" value="SNF"/>
    <property type="match status" value="2"/>
</dbReference>
<dbReference type="NCBIfam" id="NF037979">
    <property type="entry name" value="Na_transp"/>
    <property type="match status" value="1"/>
</dbReference>
<dbReference type="KEGG" id="gfe:Gferi_00585"/>
<evidence type="ECO:0000256" key="6">
    <source>
        <dbReference type="SAM" id="Phobius"/>
    </source>
</evidence>
<feature type="transmembrane region" description="Helical" evidence="6">
    <location>
        <begin position="350"/>
        <end position="371"/>
    </location>
</feature>
<keyword evidence="3 6" id="KW-0812">Transmembrane</keyword>
<evidence type="ECO:0000256" key="2">
    <source>
        <dbReference type="ARBA" id="ARBA00022448"/>
    </source>
</evidence>
<evidence type="ECO:0000256" key="3">
    <source>
        <dbReference type="ARBA" id="ARBA00022692"/>
    </source>
</evidence>
<dbReference type="OrthoDB" id="9762833at2"/>
<dbReference type="InterPro" id="IPR037272">
    <property type="entry name" value="SNS_sf"/>
</dbReference>
<dbReference type="EMBL" id="CP017269">
    <property type="protein sequence ID" value="AOT68211.1"/>
    <property type="molecule type" value="Genomic_DNA"/>
</dbReference>
<accession>A0A1D8GBC9</accession>
<feature type="transmembrane region" description="Helical" evidence="6">
    <location>
        <begin position="309"/>
        <end position="330"/>
    </location>
</feature>
<feature type="transmembrane region" description="Helical" evidence="6">
    <location>
        <begin position="377"/>
        <end position="395"/>
    </location>
</feature>
<evidence type="ECO:0000313" key="8">
    <source>
        <dbReference type="EMBL" id="AOT68838.1"/>
    </source>
</evidence>
<feature type="transmembrane region" description="Helical" evidence="6">
    <location>
        <begin position="416"/>
        <end position="440"/>
    </location>
</feature>
<dbReference type="PRINTS" id="PR00176">
    <property type="entry name" value="NANEUSMPORT"/>
</dbReference>
<evidence type="ECO:0000256" key="5">
    <source>
        <dbReference type="ARBA" id="ARBA00023136"/>
    </source>
</evidence>
<feature type="transmembrane region" description="Helical" evidence="6">
    <location>
        <begin position="85"/>
        <end position="106"/>
    </location>
</feature>
<evidence type="ECO:0000313" key="9">
    <source>
        <dbReference type="Proteomes" id="UP000095743"/>
    </source>
</evidence>
<evidence type="ECO:0000256" key="4">
    <source>
        <dbReference type="ARBA" id="ARBA00022989"/>
    </source>
</evidence>
<dbReference type="PROSITE" id="PS50267">
    <property type="entry name" value="NA_NEUROTRAN_SYMP_3"/>
    <property type="match status" value="1"/>
</dbReference>
<keyword evidence="5 6" id="KW-0472">Membrane</keyword>
<dbReference type="InterPro" id="IPR047218">
    <property type="entry name" value="YocR/YhdH-like"/>
</dbReference>
<protein>
    <submittedName>
        <fullName evidence="7">Sodium:calcium symporter</fullName>
    </submittedName>
</protein>
<dbReference type="STRING" id="1424294.Gferi_00585"/>